<keyword evidence="4" id="KW-0862">Zinc</keyword>
<keyword evidence="8" id="KW-1185">Reference proteome</keyword>
<evidence type="ECO:0000256" key="5">
    <source>
        <dbReference type="PROSITE-ProRule" id="PRU00042"/>
    </source>
</evidence>
<keyword evidence="3 5" id="KW-0863">Zinc-finger</keyword>
<evidence type="ECO:0000313" key="8">
    <source>
        <dbReference type="Proteomes" id="UP000015102"/>
    </source>
</evidence>
<dbReference type="EnsemblMetazoa" id="MESCA008037-RA">
    <property type="protein sequence ID" value="MESCA008037-PA"/>
    <property type="gene ID" value="MESCA008037"/>
</dbReference>
<dbReference type="InterPro" id="IPR013087">
    <property type="entry name" value="Znf_C2H2_type"/>
</dbReference>
<evidence type="ECO:0000259" key="6">
    <source>
        <dbReference type="PROSITE" id="PS50157"/>
    </source>
</evidence>
<reference evidence="7" key="2">
    <citation type="submission" date="2015-06" db="UniProtKB">
        <authorList>
            <consortium name="EnsemblMetazoa"/>
        </authorList>
    </citation>
    <scope>IDENTIFICATION</scope>
</reference>
<dbReference type="HOGENOM" id="CLU_1534302_0_0_1"/>
<reference evidence="8" key="1">
    <citation type="submission" date="2013-02" db="EMBL/GenBank/DDBJ databases">
        <authorList>
            <person name="Hughes D."/>
        </authorList>
    </citation>
    <scope>NUCLEOTIDE SEQUENCE</scope>
    <source>
        <strain>Durham</strain>
        <strain evidence="8">NC isolate 2 -- Noor lab</strain>
    </source>
</reference>
<dbReference type="InterPro" id="IPR036236">
    <property type="entry name" value="Znf_C2H2_sf"/>
</dbReference>
<evidence type="ECO:0000313" key="7">
    <source>
        <dbReference type="EnsemblMetazoa" id="MESCA008037-PA"/>
    </source>
</evidence>
<sequence>MDQRSFEIELVEFMDQKVRTTSEDQSYLVQDISSLDQIAAENLLFMAQEGQMEIVDLIQNVVQEEEFQKQQDQIQDESQEIPSNEITTEEVITDDWVEQGEERVEIPVDQIIVSQSNIENNDDFDVPLPTQQDYYTASRPYPCDFCTRRFRKKNSLMNHMVNFHAGGAEFDTDCE</sequence>
<evidence type="ECO:0000256" key="4">
    <source>
        <dbReference type="ARBA" id="ARBA00022833"/>
    </source>
</evidence>
<proteinExistence type="predicted"/>
<organism evidence="7 8">
    <name type="scientific">Megaselia scalaris</name>
    <name type="common">Humpbacked fly</name>
    <name type="synonym">Phora scalaris</name>
    <dbReference type="NCBI Taxonomy" id="36166"/>
    <lineage>
        <taxon>Eukaryota</taxon>
        <taxon>Metazoa</taxon>
        <taxon>Ecdysozoa</taxon>
        <taxon>Arthropoda</taxon>
        <taxon>Hexapoda</taxon>
        <taxon>Insecta</taxon>
        <taxon>Pterygota</taxon>
        <taxon>Neoptera</taxon>
        <taxon>Endopterygota</taxon>
        <taxon>Diptera</taxon>
        <taxon>Brachycera</taxon>
        <taxon>Muscomorpha</taxon>
        <taxon>Platypezoidea</taxon>
        <taxon>Phoridae</taxon>
        <taxon>Megaseliini</taxon>
        <taxon>Megaselia</taxon>
    </lineage>
</organism>
<accession>T1GW65</accession>
<evidence type="ECO:0000256" key="3">
    <source>
        <dbReference type="ARBA" id="ARBA00022771"/>
    </source>
</evidence>
<name>T1GW65_MEGSC</name>
<dbReference type="EMBL" id="CAQQ02148452">
    <property type="status" value="NOT_ANNOTATED_CDS"/>
    <property type="molecule type" value="Genomic_DNA"/>
</dbReference>
<dbReference type="GO" id="GO:0008270">
    <property type="term" value="F:zinc ion binding"/>
    <property type="evidence" value="ECO:0007669"/>
    <property type="project" value="UniProtKB-KW"/>
</dbReference>
<keyword evidence="2" id="KW-0677">Repeat</keyword>
<evidence type="ECO:0000256" key="2">
    <source>
        <dbReference type="ARBA" id="ARBA00022737"/>
    </source>
</evidence>
<keyword evidence="1" id="KW-0479">Metal-binding</keyword>
<dbReference type="AlphaFoldDB" id="T1GW65"/>
<dbReference type="STRING" id="36166.T1GW65"/>
<dbReference type="PROSITE" id="PS50157">
    <property type="entry name" value="ZINC_FINGER_C2H2_2"/>
    <property type="match status" value="1"/>
</dbReference>
<dbReference type="Gene3D" id="3.30.160.60">
    <property type="entry name" value="Classic Zinc Finger"/>
    <property type="match status" value="1"/>
</dbReference>
<dbReference type="Proteomes" id="UP000015102">
    <property type="component" value="Unassembled WGS sequence"/>
</dbReference>
<evidence type="ECO:0000256" key="1">
    <source>
        <dbReference type="ARBA" id="ARBA00022723"/>
    </source>
</evidence>
<protein>
    <recommendedName>
        <fullName evidence="6">C2H2-type domain-containing protein</fullName>
    </recommendedName>
</protein>
<dbReference type="PROSITE" id="PS00028">
    <property type="entry name" value="ZINC_FINGER_C2H2_1"/>
    <property type="match status" value="1"/>
</dbReference>
<dbReference type="FunFam" id="3.30.160.60:FF:000100">
    <property type="entry name" value="Zinc finger 45-like"/>
    <property type="match status" value="1"/>
</dbReference>
<dbReference type="SUPFAM" id="SSF57667">
    <property type="entry name" value="beta-beta-alpha zinc fingers"/>
    <property type="match status" value="1"/>
</dbReference>
<feature type="domain" description="C2H2-type" evidence="6">
    <location>
        <begin position="141"/>
        <end position="169"/>
    </location>
</feature>